<evidence type="ECO:0000313" key="1">
    <source>
        <dbReference type="EMBL" id="AQK55041.1"/>
    </source>
</evidence>
<organism evidence="1">
    <name type="scientific">Zea mays</name>
    <name type="common">Maize</name>
    <dbReference type="NCBI Taxonomy" id="4577"/>
    <lineage>
        <taxon>Eukaryota</taxon>
        <taxon>Viridiplantae</taxon>
        <taxon>Streptophyta</taxon>
        <taxon>Embryophyta</taxon>
        <taxon>Tracheophyta</taxon>
        <taxon>Spermatophyta</taxon>
        <taxon>Magnoliopsida</taxon>
        <taxon>Liliopsida</taxon>
        <taxon>Poales</taxon>
        <taxon>Poaceae</taxon>
        <taxon>PACMAD clade</taxon>
        <taxon>Panicoideae</taxon>
        <taxon>Andropogonodae</taxon>
        <taxon>Andropogoneae</taxon>
        <taxon>Tripsacinae</taxon>
        <taxon>Zea</taxon>
    </lineage>
</organism>
<dbReference type="InParanoid" id="A0A1D6Q9J3"/>
<sequence length="131" mass="13643">MMSTRRWVLARCAVQSCGCGEQYLSEAHPRAVLPCKGRFSPAGCGAVRRSPNSSCCGGRHPRHAAAVAKLVVPAVGFGSTGTTTSRPSPICSLRPCGIPSSSLSKKSATGLLTVEHSHSAVVLLLLFQVIV</sequence>
<dbReference type="AlphaFoldDB" id="A0A1D6Q9J3"/>
<proteinExistence type="predicted"/>
<protein>
    <submittedName>
        <fullName evidence="1">Uncharacterized protein</fullName>
    </submittedName>
</protein>
<accession>A0A1D6Q9J3</accession>
<dbReference type="EMBL" id="CM000780">
    <property type="protein sequence ID" value="AQK55041.1"/>
    <property type="molecule type" value="Genomic_DNA"/>
</dbReference>
<gene>
    <name evidence="1" type="ORF">ZEAMMB73_Zm00001d051733</name>
</gene>
<reference evidence="1" key="1">
    <citation type="submission" date="2015-12" db="EMBL/GenBank/DDBJ databases">
        <title>Update maize B73 reference genome by single molecule sequencing technologies.</title>
        <authorList>
            <consortium name="Maize Genome Sequencing Project"/>
            <person name="Ware D."/>
        </authorList>
    </citation>
    <scope>NUCLEOTIDE SEQUENCE</scope>
    <source>
        <tissue evidence="1">Seedling</tissue>
    </source>
</reference>
<name>A0A1D6Q9J3_MAIZE</name>